<evidence type="ECO:0000313" key="1">
    <source>
        <dbReference type="EMBL" id="MSS64295.1"/>
    </source>
</evidence>
<dbReference type="EMBL" id="VUMT01000016">
    <property type="protein sequence ID" value="MSS64295.1"/>
    <property type="molecule type" value="Genomic_DNA"/>
</dbReference>
<sequence length="89" mass="10608">MKRYQEEWFQDKLDDINEVESHVMESKEFLDAKRQLEEIKSKIKAQVPEAERSAIDLLFDSMDEINLSVYNMLMEKIVCATKFDDFNLI</sequence>
<accession>A0A6L5XZS2</accession>
<organism evidence="1 2">
    <name type="scientific">Velocimicrobium porci</name>
    <dbReference type="NCBI Taxonomy" id="2606634"/>
    <lineage>
        <taxon>Bacteria</taxon>
        <taxon>Bacillati</taxon>
        <taxon>Bacillota</taxon>
        <taxon>Clostridia</taxon>
        <taxon>Lachnospirales</taxon>
        <taxon>Lachnospiraceae</taxon>
        <taxon>Velocimicrobium</taxon>
    </lineage>
</organism>
<comment type="caution">
    <text evidence="1">The sequence shown here is derived from an EMBL/GenBank/DDBJ whole genome shotgun (WGS) entry which is preliminary data.</text>
</comment>
<evidence type="ECO:0000313" key="2">
    <source>
        <dbReference type="Proteomes" id="UP000482209"/>
    </source>
</evidence>
<reference evidence="1 2" key="1">
    <citation type="submission" date="2019-08" db="EMBL/GenBank/DDBJ databases">
        <title>In-depth cultivation of the pig gut microbiome towards novel bacterial diversity and tailored functional studies.</title>
        <authorList>
            <person name="Wylensek D."/>
            <person name="Hitch T.C.A."/>
            <person name="Clavel T."/>
        </authorList>
    </citation>
    <scope>NUCLEOTIDE SEQUENCE [LARGE SCALE GENOMIC DNA]</scope>
    <source>
        <strain evidence="1 2">WCA-693-APC-MOT-I</strain>
    </source>
</reference>
<name>A0A6L5XZS2_9FIRM</name>
<proteinExistence type="predicted"/>
<gene>
    <name evidence="1" type="ORF">FYJ58_10490</name>
</gene>
<protein>
    <submittedName>
        <fullName evidence="1">Uncharacterized protein</fullName>
    </submittedName>
</protein>
<dbReference type="RefSeq" id="WP_154519688.1">
    <property type="nucleotide sequence ID" value="NZ_VUMT01000016.1"/>
</dbReference>
<keyword evidence="2" id="KW-1185">Reference proteome</keyword>
<dbReference type="AlphaFoldDB" id="A0A6L5XZS2"/>
<dbReference type="Proteomes" id="UP000482209">
    <property type="component" value="Unassembled WGS sequence"/>
</dbReference>